<protein>
    <submittedName>
        <fullName evidence="2">Fumarylacetoacetate hydrolase</fullName>
    </submittedName>
</protein>
<name>A0ABT0YSY7_9BURK</name>
<sequence length="285" mass="30618">MTRPFLRCLAAFTLAASAAVSHATCPGDVETAVLVARYMSLQPADNPPPMSIGDAECGRDKMVRFMEQQLGLRAGYKAGLTNPAVQKRFKHDAPVRGVLFSAMLLPDGAQFPAKFGARPLFEADLMVRVKDEGVHDAKTPAEVLQHLEAIIPLIELPDLIVRDPSRLDGPGVASINVGARWAVMGAEIKPTPAMEAQLARMVVKVLDGDGRELDRGQGSDVLGHPLNAVIWLAQDVARGGGRLKRGDLLSLGSFSKLMPPKPGLWVKVVYEGLEGTPEVGVSFRE</sequence>
<dbReference type="RefSeq" id="WP_251779704.1">
    <property type="nucleotide sequence ID" value="NZ_JAMKFE010000010.1"/>
</dbReference>
<proteinExistence type="predicted"/>
<evidence type="ECO:0000256" key="1">
    <source>
        <dbReference type="SAM" id="SignalP"/>
    </source>
</evidence>
<dbReference type="InterPro" id="IPR036663">
    <property type="entry name" value="Fumarylacetoacetase_C_sf"/>
</dbReference>
<reference evidence="2" key="1">
    <citation type="submission" date="2022-05" db="EMBL/GenBank/DDBJ databases">
        <title>Schlegelella sp. nov., isolated from mangrove soil.</title>
        <authorList>
            <person name="Liu Y."/>
            <person name="Ge X."/>
            <person name="Liu W."/>
        </authorList>
    </citation>
    <scope>NUCLEOTIDE SEQUENCE</scope>
    <source>
        <strain evidence="2">S2-27</strain>
    </source>
</reference>
<keyword evidence="2" id="KW-0378">Hydrolase</keyword>
<keyword evidence="1" id="KW-0732">Signal</keyword>
<comment type="caution">
    <text evidence="2">The sequence shown here is derived from an EMBL/GenBank/DDBJ whole genome shotgun (WGS) entry which is preliminary data.</text>
</comment>
<feature type="chain" id="PRO_5046506128" evidence="1">
    <location>
        <begin position="24"/>
        <end position="285"/>
    </location>
</feature>
<dbReference type="PANTHER" id="PTHR30143:SF0">
    <property type="entry name" value="2-KETO-4-PENTENOATE HYDRATASE"/>
    <property type="match status" value="1"/>
</dbReference>
<feature type="signal peptide" evidence="1">
    <location>
        <begin position="1"/>
        <end position="23"/>
    </location>
</feature>
<dbReference type="Proteomes" id="UP001165541">
    <property type="component" value="Unassembled WGS sequence"/>
</dbReference>
<dbReference type="Gene3D" id="3.90.850.10">
    <property type="entry name" value="Fumarylacetoacetase-like, C-terminal domain"/>
    <property type="match status" value="1"/>
</dbReference>
<evidence type="ECO:0000313" key="3">
    <source>
        <dbReference type="Proteomes" id="UP001165541"/>
    </source>
</evidence>
<dbReference type="InterPro" id="IPR050772">
    <property type="entry name" value="Hydratase-Decarb/MhpD_sf"/>
</dbReference>
<organism evidence="2 3">
    <name type="scientific">Caldimonas mangrovi</name>
    <dbReference type="NCBI Taxonomy" id="2944811"/>
    <lineage>
        <taxon>Bacteria</taxon>
        <taxon>Pseudomonadati</taxon>
        <taxon>Pseudomonadota</taxon>
        <taxon>Betaproteobacteria</taxon>
        <taxon>Burkholderiales</taxon>
        <taxon>Sphaerotilaceae</taxon>
        <taxon>Caldimonas</taxon>
    </lineage>
</organism>
<keyword evidence="3" id="KW-1185">Reference proteome</keyword>
<gene>
    <name evidence="2" type="ORF">M8A51_16990</name>
</gene>
<evidence type="ECO:0000313" key="2">
    <source>
        <dbReference type="EMBL" id="MCM5681226.1"/>
    </source>
</evidence>
<dbReference type="PANTHER" id="PTHR30143">
    <property type="entry name" value="ACID HYDRATASE"/>
    <property type="match status" value="1"/>
</dbReference>
<dbReference type="EMBL" id="JAMKFE010000010">
    <property type="protein sequence ID" value="MCM5681226.1"/>
    <property type="molecule type" value="Genomic_DNA"/>
</dbReference>
<accession>A0ABT0YSY7</accession>
<dbReference type="GO" id="GO:0016787">
    <property type="term" value="F:hydrolase activity"/>
    <property type="evidence" value="ECO:0007669"/>
    <property type="project" value="UniProtKB-KW"/>
</dbReference>
<dbReference type="SUPFAM" id="SSF56529">
    <property type="entry name" value="FAH"/>
    <property type="match status" value="1"/>
</dbReference>